<dbReference type="WBParaSite" id="Csp11.Scaffold629.g8304.t1">
    <property type="protein sequence ID" value="Csp11.Scaffold629.g8304.t1"/>
    <property type="gene ID" value="Csp11.Scaffold629.g8304"/>
</dbReference>
<sequence length="421" mass="48628">MSERRPLSYPPLKLVIQYMGPNIRFRVAQQCPSLRNIDKIVPQTFKNLYFEPQLMTFNDTTYQLGVLQIYKNGYTPEAISVTNRAGGAGYDVDQYGLPRISDDHRDNLEAIRFFEDQQLEHLEAMIRAEKSRPMRSLRRIRQWELEALPYRLRRDNLEPPYDHYIKLTIKTKKSTRVECIAYTKTIHEAKEYILNRVLGVTGRRIYVDTLRMGKPWNRSMDFGNTFLRNSLGRNVLQASVKTPCIPNTGKRVVVRNMILHENCLEALKPVLEEIPFKTLQIAREHLSPDDWITSAEYLCITGTVFIGEFLNFPNPRIHLQKAYLSFAEFGAMISMLQRASPKIGTQYSFGTQTEHFLSLAALVFEAIPGAKKRDLQTTVIAMENDTELVVSYIKKDKGVFCCDRFVVQMIVHPKGYSDSNI</sequence>
<dbReference type="PANTHER" id="PTHR31379:SF1">
    <property type="entry name" value="F-BOX C PROTEIN-RELATED"/>
    <property type="match status" value="1"/>
</dbReference>
<dbReference type="PANTHER" id="PTHR31379">
    <property type="entry name" value="F-BOX C PROTEIN-RELATED-RELATED"/>
    <property type="match status" value="1"/>
</dbReference>
<reference evidence="2" key="1">
    <citation type="submission" date="2016-11" db="UniProtKB">
        <authorList>
            <consortium name="WormBaseParasite"/>
        </authorList>
    </citation>
    <scope>IDENTIFICATION</scope>
</reference>
<accession>A0A1I7UDR9</accession>
<organism evidence="1 2">
    <name type="scientific">Caenorhabditis tropicalis</name>
    <dbReference type="NCBI Taxonomy" id="1561998"/>
    <lineage>
        <taxon>Eukaryota</taxon>
        <taxon>Metazoa</taxon>
        <taxon>Ecdysozoa</taxon>
        <taxon>Nematoda</taxon>
        <taxon>Chromadorea</taxon>
        <taxon>Rhabditida</taxon>
        <taxon>Rhabditina</taxon>
        <taxon>Rhabditomorpha</taxon>
        <taxon>Rhabditoidea</taxon>
        <taxon>Rhabditidae</taxon>
        <taxon>Peloderinae</taxon>
        <taxon>Caenorhabditis</taxon>
    </lineage>
</organism>
<proteinExistence type="predicted"/>
<evidence type="ECO:0000313" key="2">
    <source>
        <dbReference type="WBParaSite" id="Csp11.Scaffold629.g8304.t1"/>
    </source>
</evidence>
<dbReference type="eggNOG" id="ENOG502R8R9">
    <property type="taxonomic scope" value="Eukaryota"/>
</dbReference>
<protein>
    <submittedName>
        <fullName evidence="2">tRNA pseudouridine(55) synthase</fullName>
    </submittedName>
</protein>
<name>A0A1I7UDR9_9PELO</name>
<dbReference type="InterPro" id="IPR021942">
    <property type="entry name" value="DUF3557"/>
</dbReference>
<evidence type="ECO:0000313" key="1">
    <source>
        <dbReference type="Proteomes" id="UP000095282"/>
    </source>
</evidence>
<dbReference type="AlphaFoldDB" id="A0A1I7UDR9"/>
<dbReference type="Pfam" id="PF12078">
    <property type="entry name" value="DUF3557"/>
    <property type="match status" value="1"/>
</dbReference>
<keyword evidence="1" id="KW-1185">Reference proteome</keyword>
<dbReference type="Proteomes" id="UP000095282">
    <property type="component" value="Unplaced"/>
</dbReference>